<sequence length="678" mass="79749">MLNDPEDSIIPDIEHRNELNNLQNDDIENYEFDDSSDNNNNNNNNDKIKLKNNNKVKNEIDEIEEYQKIVDNLRDANEKLEIDFKKNNLLSASLLSFKKNKSKDEIKRIIKLQIFYKKILKLFIDNKPNYKFDLLDVGNNRKSSEYANDIYDNDDEVTNTPRKQNSEKIIKKDSYYIKFLNKFKGKISNNRIFLREYGKSGIANVPVIDNDNNDHPILSEEFLSNALKIPNILFNDLKRSHKNVVKNLPKKFPNKVYKGNGIVFIGGGKFSWLSLLSLENLRLSGSKLPVELMIPSEKDYEPQLCEEILPRLNAKCILLNDIFPDLKRNGFNDEYQIRGYQYKSIAILVSSFENVLLLDSDNVVVSNPDHLFESEPFMSKGLILWPDFWRRMTNPLYYEIANIKLGKKRIRNSFDDITPIDYYSNGRENYYTDIPLHDRLNSIPDGSTESGQILINKSTHSGAILLSFYYNFFGPNHYYPLFSQGSKGEGDKETIIAAANFYKLPFYQVKKLVDVIGYWRHEPIEYIGVGMIQYDPIKDFENVKEYSQKVINDNSKYDELKFNEFFNKERSKPIFIHCNYPKLDPVSLRKENKLFFTKPGGKVRTRMYKDQFYLDYDFELRQWQIIRKYFCLNIDKNKEIGLKLNYLRLLGVESLDYCPFINEQIQFLKQTQSEIHIE</sequence>
<keyword evidence="2" id="KW-1185">Reference proteome</keyword>
<protein>
    <submittedName>
        <fullName evidence="1">Unnamed protein product</fullName>
    </submittedName>
</protein>
<proteinExistence type="predicted"/>
<evidence type="ECO:0000313" key="2">
    <source>
        <dbReference type="Proteomes" id="UP001165101"/>
    </source>
</evidence>
<dbReference type="Proteomes" id="UP001165101">
    <property type="component" value="Unassembled WGS sequence"/>
</dbReference>
<name>A0ACB5TIQ0_CANBO</name>
<comment type="caution">
    <text evidence="1">The sequence shown here is derived from an EMBL/GenBank/DDBJ whole genome shotgun (WGS) entry which is preliminary data.</text>
</comment>
<gene>
    <name evidence="1" type="ORF">Cboi01_000128000</name>
</gene>
<dbReference type="EMBL" id="BSXV01000448">
    <property type="protein sequence ID" value="GME89140.1"/>
    <property type="molecule type" value="Genomic_DNA"/>
</dbReference>
<accession>A0ACB5TIQ0</accession>
<reference evidence="1" key="1">
    <citation type="submission" date="2023-04" db="EMBL/GenBank/DDBJ databases">
        <title>Candida boidinii NBRC 1967.</title>
        <authorList>
            <person name="Ichikawa N."/>
            <person name="Sato H."/>
            <person name="Tonouchi N."/>
        </authorList>
    </citation>
    <scope>NUCLEOTIDE SEQUENCE</scope>
    <source>
        <strain evidence="1">NBRC 1967</strain>
    </source>
</reference>
<evidence type="ECO:0000313" key="1">
    <source>
        <dbReference type="EMBL" id="GME89140.1"/>
    </source>
</evidence>
<organism evidence="1 2">
    <name type="scientific">Candida boidinii</name>
    <name type="common">Yeast</name>
    <dbReference type="NCBI Taxonomy" id="5477"/>
    <lineage>
        <taxon>Eukaryota</taxon>
        <taxon>Fungi</taxon>
        <taxon>Dikarya</taxon>
        <taxon>Ascomycota</taxon>
        <taxon>Saccharomycotina</taxon>
        <taxon>Pichiomycetes</taxon>
        <taxon>Pichiales</taxon>
        <taxon>Pichiaceae</taxon>
        <taxon>Ogataea</taxon>
        <taxon>Ogataea/Candida clade</taxon>
    </lineage>
</organism>